<keyword evidence="1" id="KW-0540">Nuclease</keyword>
<evidence type="ECO:0000256" key="3">
    <source>
        <dbReference type="SAM" id="SignalP"/>
    </source>
</evidence>
<dbReference type="GO" id="GO:0004521">
    <property type="term" value="F:RNA endonuclease activity"/>
    <property type="evidence" value="ECO:0007669"/>
    <property type="project" value="InterPro"/>
</dbReference>
<keyword evidence="2" id="KW-0378">Hydrolase</keyword>
<feature type="chain" id="PRO_5006587718" evidence="3">
    <location>
        <begin position="27"/>
        <end position="129"/>
    </location>
</feature>
<reference evidence="4" key="1">
    <citation type="journal article" date="2015" name="J. Microbiol. Biotechnol.">
        <title>Characterization of a Soil Metagenome-Derived Gene Encoding Wax Ester Synthase.</title>
        <authorList>
            <person name="Kim N.H."/>
            <person name="Park J.H."/>
            <person name="Chung E."/>
            <person name="So H.A."/>
            <person name="Lee M.H."/>
            <person name="Kim J.C."/>
            <person name="Hwang E.C."/>
            <person name="Lee S.W."/>
        </authorList>
    </citation>
    <scope>NUCLEOTIDE SEQUENCE</scope>
</reference>
<evidence type="ECO:0000313" key="4">
    <source>
        <dbReference type="EMBL" id="AKQ70970.1"/>
    </source>
</evidence>
<accession>A0A0R7N6I6</accession>
<sequence>MSDARRRLSIAPAVCIWLFAAAASSAAARTGPDGIAEVRLGSLPPEAREVHAAIVRGGPFRYERDGVAFGNREKMLPARPRGYYHEYTVPTPGVKTRGARRIVCGGAAAPPEICYYTDDHYQSFRRIRE</sequence>
<dbReference type="Gene3D" id="3.10.450.30">
    <property type="entry name" value="Microbial ribonucleases"/>
    <property type="match status" value="1"/>
</dbReference>
<name>A0A0R7N6I6_9BACT</name>
<dbReference type="InterPro" id="IPR016191">
    <property type="entry name" value="Ribonuclease/ribotoxin"/>
</dbReference>
<dbReference type="GO" id="GO:0003723">
    <property type="term" value="F:RNA binding"/>
    <property type="evidence" value="ECO:0007669"/>
    <property type="project" value="InterPro"/>
</dbReference>
<feature type="signal peptide" evidence="3">
    <location>
        <begin position="1"/>
        <end position="26"/>
    </location>
</feature>
<proteinExistence type="predicted"/>
<dbReference type="AlphaFoldDB" id="A0A0R7N6I6"/>
<dbReference type="SUPFAM" id="SSF53933">
    <property type="entry name" value="Microbial ribonucleases"/>
    <property type="match status" value="1"/>
</dbReference>
<dbReference type="GO" id="GO:0016787">
    <property type="term" value="F:hydrolase activity"/>
    <property type="evidence" value="ECO:0007669"/>
    <property type="project" value="UniProtKB-KW"/>
</dbReference>
<evidence type="ECO:0000256" key="2">
    <source>
        <dbReference type="ARBA" id="ARBA00022801"/>
    </source>
</evidence>
<dbReference type="InterPro" id="IPR000026">
    <property type="entry name" value="N1-like"/>
</dbReference>
<keyword evidence="3" id="KW-0732">Signal</keyword>
<organism evidence="4">
    <name type="scientific">bacterium enrichment culture</name>
    <dbReference type="NCBI Taxonomy" id="207831"/>
    <lineage>
        <taxon>Bacteria</taxon>
        <taxon>environmental samples</taxon>
    </lineage>
</organism>
<dbReference type="Pfam" id="PF00545">
    <property type="entry name" value="Ribonuclease"/>
    <property type="match status" value="1"/>
</dbReference>
<dbReference type="EMBL" id="KR057702">
    <property type="protein sequence ID" value="AKQ70970.1"/>
    <property type="molecule type" value="Genomic_DNA"/>
</dbReference>
<evidence type="ECO:0000256" key="1">
    <source>
        <dbReference type="ARBA" id="ARBA00022722"/>
    </source>
</evidence>
<protein>
    <submittedName>
        <fullName evidence="4">Guanyl-specific ribonuclease Sa</fullName>
    </submittedName>
</protein>